<reference evidence="5 6" key="1">
    <citation type="submission" date="2023-05" db="EMBL/GenBank/DDBJ databases">
        <title>Sequencing and Assembly of Streptomyces sp. NP73.</title>
        <authorList>
            <person name="Konwar A.N."/>
            <person name="Saikia K."/>
            <person name="Thakur D."/>
        </authorList>
    </citation>
    <scope>NUCLEOTIDE SEQUENCE [LARGE SCALE GENOMIC DNA]</scope>
    <source>
        <strain evidence="5 6">NP73</strain>
    </source>
</reference>
<dbReference type="InterPro" id="IPR036388">
    <property type="entry name" value="WH-like_DNA-bd_sf"/>
</dbReference>
<evidence type="ECO:0000256" key="1">
    <source>
        <dbReference type="ARBA" id="ARBA00023015"/>
    </source>
</evidence>
<dbReference type="Pfam" id="PF19361">
    <property type="entry name" value="DUF5937"/>
    <property type="match status" value="1"/>
</dbReference>
<protein>
    <submittedName>
        <fullName evidence="5">Winged helix-turn-helix domain-containing protein</fullName>
    </submittedName>
</protein>
<keyword evidence="1" id="KW-0805">Transcription regulation</keyword>
<dbReference type="RefSeq" id="WP_285345205.1">
    <property type="nucleotide sequence ID" value="NZ_JASITI010000041.1"/>
</dbReference>
<evidence type="ECO:0000313" key="6">
    <source>
        <dbReference type="Proteomes" id="UP001223390"/>
    </source>
</evidence>
<name>A0ABT7H078_9ACTN</name>
<dbReference type="Proteomes" id="UP001223390">
    <property type="component" value="Unassembled WGS sequence"/>
</dbReference>
<dbReference type="PROSITE" id="PS50987">
    <property type="entry name" value="HTH_ARSR_2"/>
    <property type="match status" value="1"/>
</dbReference>
<feature type="domain" description="HTH arsR-type" evidence="4">
    <location>
        <begin position="247"/>
        <end position="336"/>
    </location>
</feature>
<dbReference type="InterPro" id="IPR036390">
    <property type="entry name" value="WH_DNA-bd_sf"/>
</dbReference>
<dbReference type="SMART" id="SM00418">
    <property type="entry name" value="HTH_ARSR"/>
    <property type="match status" value="1"/>
</dbReference>
<keyword evidence="6" id="KW-1185">Reference proteome</keyword>
<gene>
    <name evidence="5" type="ORF">QEZ40_004706</name>
</gene>
<sequence length="336" mass="36882">MTLRLHFTAQDLSRIRLAEGARPLLELSIGIRLLQERTYPVRFDAWRQRAAGHLRPRLGPLFDFIPALGPSVDFLDMSGAESLETSLEQMRSIPARRVVEDLEQWVAGREDLPRSARQLRDDPSLVRHLAQAVQDAHQGFIAPYWPRIEQAASADRTVRIQQLAEDGVERLLRELNPRYLTWEPPVLHVTTASGRDDDVHLGGRGLLLIPSVFGAHYPAYDHPDDGQPWITFPVRDSAHAVAATAGSTARTLTDAPASLRALLGRTRAIVLLVIAEHPACTTSQLATYAHTSPASASEHATVLRNAGLTTLTRHGKRVLHALSPAGQALLSSAAEA</sequence>
<dbReference type="EMBL" id="JASITI010000041">
    <property type="protein sequence ID" value="MDK9499287.1"/>
    <property type="molecule type" value="Genomic_DNA"/>
</dbReference>
<dbReference type="InterPro" id="IPR045981">
    <property type="entry name" value="DUF5937"/>
</dbReference>
<dbReference type="SUPFAM" id="SSF46785">
    <property type="entry name" value="Winged helix' DNA-binding domain"/>
    <property type="match status" value="1"/>
</dbReference>
<evidence type="ECO:0000259" key="4">
    <source>
        <dbReference type="PROSITE" id="PS50987"/>
    </source>
</evidence>
<dbReference type="InterPro" id="IPR011991">
    <property type="entry name" value="ArsR-like_HTH"/>
</dbReference>
<evidence type="ECO:0000313" key="5">
    <source>
        <dbReference type="EMBL" id="MDK9499287.1"/>
    </source>
</evidence>
<organism evidence="5 6">
    <name type="scientific">Streptomyces katrae</name>
    <dbReference type="NCBI Taxonomy" id="68223"/>
    <lineage>
        <taxon>Bacteria</taxon>
        <taxon>Bacillati</taxon>
        <taxon>Actinomycetota</taxon>
        <taxon>Actinomycetes</taxon>
        <taxon>Kitasatosporales</taxon>
        <taxon>Streptomycetaceae</taxon>
        <taxon>Streptomyces</taxon>
    </lineage>
</organism>
<proteinExistence type="predicted"/>
<dbReference type="CDD" id="cd00090">
    <property type="entry name" value="HTH_ARSR"/>
    <property type="match status" value="1"/>
</dbReference>
<dbReference type="PANTHER" id="PTHR43132:SF8">
    <property type="entry name" value="HTH-TYPE TRANSCRIPTIONAL REGULATOR KMTR"/>
    <property type="match status" value="1"/>
</dbReference>
<accession>A0ABT7H078</accession>
<dbReference type="Gene3D" id="1.10.10.10">
    <property type="entry name" value="Winged helix-like DNA-binding domain superfamily/Winged helix DNA-binding domain"/>
    <property type="match status" value="1"/>
</dbReference>
<dbReference type="InterPro" id="IPR001845">
    <property type="entry name" value="HTH_ArsR_DNA-bd_dom"/>
</dbReference>
<dbReference type="PANTHER" id="PTHR43132">
    <property type="entry name" value="ARSENICAL RESISTANCE OPERON REPRESSOR ARSR-RELATED"/>
    <property type="match status" value="1"/>
</dbReference>
<keyword evidence="2" id="KW-0238">DNA-binding</keyword>
<dbReference type="InterPro" id="IPR051011">
    <property type="entry name" value="Metal_resp_trans_reg"/>
</dbReference>
<keyword evidence="3" id="KW-0804">Transcription</keyword>
<evidence type="ECO:0000256" key="3">
    <source>
        <dbReference type="ARBA" id="ARBA00023163"/>
    </source>
</evidence>
<comment type="caution">
    <text evidence="5">The sequence shown here is derived from an EMBL/GenBank/DDBJ whole genome shotgun (WGS) entry which is preliminary data.</text>
</comment>
<evidence type="ECO:0000256" key="2">
    <source>
        <dbReference type="ARBA" id="ARBA00023125"/>
    </source>
</evidence>